<dbReference type="PANTHER" id="PTHR16049:SF8">
    <property type="entry name" value="IQ DOMAIN-CONTAINING PROTEIN C"/>
    <property type="match status" value="1"/>
</dbReference>
<dbReference type="InterPro" id="IPR042506">
    <property type="entry name" value="IQCC"/>
</dbReference>
<dbReference type="PANTHER" id="PTHR16049">
    <property type="entry name" value="IQ DOMAIN-CONTAINING PROTEIN C"/>
    <property type="match status" value="1"/>
</dbReference>
<feature type="region of interest" description="Disordered" evidence="1">
    <location>
        <begin position="60"/>
        <end position="96"/>
    </location>
</feature>
<sequence>MNRDEWDKILTCFQARVRGYLVRREVRRAREDFEDIVKEIDGRLTHLEWRVASCIPTPHFTDTDDPLTPAYRAASRPPDPELNPCASPQRQPSPDEEGHHILLEKIEAERDGSQSKGLTFPHEDCFPCSGVREERRRSRQTTDGGVMENTEDSTTVWSSLEQDADSYKGTQQSGSLQGVPHTPEALRLHRNTLTMELLWLQQAIDSRKKYLSLKNRLSIS</sequence>
<name>A0AAV1GIL4_XYRNO</name>
<dbReference type="PROSITE" id="PS50096">
    <property type="entry name" value="IQ"/>
    <property type="match status" value="1"/>
</dbReference>
<evidence type="ECO:0000313" key="3">
    <source>
        <dbReference type="Proteomes" id="UP001178508"/>
    </source>
</evidence>
<keyword evidence="3" id="KW-1185">Reference proteome</keyword>
<evidence type="ECO:0000256" key="1">
    <source>
        <dbReference type="SAM" id="MobiDB-lite"/>
    </source>
</evidence>
<dbReference type="EMBL" id="OY660878">
    <property type="protein sequence ID" value="CAJ1073460.1"/>
    <property type="molecule type" value="Genomic_DNA"/>
</dbReference>
<evidence type="ECO:0000313" key="2">
    <source>
        <dbReference type="EMBL" id="CAJ1073460.1"/>
    </source>
</evidence>
<dbReference type="Proteomes" id="UP001178508">
    <property type="component" value="Chromosome 15"/>
</dbReference>
<proteinExistence type="predicted"/>
<gene>
    <name evidence="2" type="ORF">XNOV1_A032872</name>
</gene>
<reference evidence="2" key="1">
    <citation type="submission" date="2023-08" db="EMBL/GenBank/DDBJ databases">
        <authorList>
            <person name="Alioto T."/>
            <person name="Alioto T."/>
            <person name="Gomez Garrido J."/>
        </authorList>
    </citation>
    <scope>NUCLEOTIDE SEQUENCE</scope>
</reference>
<organism evidence="2 3">
    <name type="scientific">Xyrichtys novacula</name>
    <name type="common">Pearly razorfish</name>
    <name type="synonym">Hemipteronotus novacula</name>
    <dbReference type="NCBI Taxonomy" id="13765"/>
    <lineage>
        <taxon>Eukaryota</taxon>
        <taxon>Metazoa</taxon>
        <taxon>Chordata</taxon>
        <taxon>Craniata</taxon>
        <taxon>Vertebrata</taxon>
        <taxon>Euteleostomi</taxon>
        <taxon>Actinopterygii</taxon>
        <taxon>Neopterygii</taxon>
        <taxon>Teleostei</taxon>
        <taxon>Neoteleostei</taxon>
        <taxon>Acanthomorphata</taxon>
        <taxon>Eupercaria</taxon>
        <taxon>Labriformes</taxon>
        <taxon>Labridae</taxon>
        <taxon>Xyrichtys</taxon>
    </lineage>
</organism>
<protein>
    <submittedName>
        <fullName evidence="2">IQ domain-containing protein C isoform X1</fullName>
    </submittedName>
</protein>
<accession>A0AAV1GIL4</accession>
<feature type="region of interest" description="Disordered" evidence="1">
    <location>
        <begin position="130"/>
        <end position="156"/>
    </location>
</feature>
<dbReference type="AlphaFoldDB" id="A0AAV1GIL4"/>